<reference evidence="1 2" key="1">
    <citation type="submission" date="2023-07" db="EMBL/GenBank/DDBJ databases">
        <title>Genomic Encyclopedia of Type Strains, Phase IV (KMG-IV): sequencing the most valuable type-strain genomes for metagenomic binning, comparative biology and taxonomic classification.</title>
        <authorList>
            <person name="Goeker M."/>
        </authorList>
    </citation>
    <scope>NUCLEOTIDE SEQUENCE [LARGE SCALE GENOMIC DNA]</scope>
    <source>
        <strain evidence="1 2">DSM 19013</strain>
    </source>
</reference>
<accession>A0ABU0I5T8</accession>
<dbReference type="RefSeq" id="WP_238203951.1">
    <property type="nucleotide sequence ID" value="NZ_BPQE01000016.1"/>
</dbReference>
<evidence type="ECO:0000313" key="2">
    <source>
        <dbReference type="Proteomes" id="UP001231124"/>
    </source>
</evidence>
<proteinExistence type="predicted"/>
<organism evidence="1 2">
    <name type="scientific">Methylobacterium aerolatum</name>
    <dbReference type="NCBI Taxonomy" id="418708"/>
    <lineage>
        <taxon>Bacteria</taxon>
        <taxon>Pseudomonadati</taxon>
        <taxon>Pseudomonadota</taxon>
        <taxon>Alphaproteobacteria</taxon>
        <taxon>Hyphomicrobiales</taxon>
        <taxon>Methylobacteriaceae</taxon>
        <taxon>Methylobacterium</taxon>
    </lineage>
</organism>
<name>A0ABU0I5T8_9HYPH</name>
<evidence type="ECO:0000313" key="1">
    <source>
        <dbReference type="EMBL" id="MDQ0449245.1"/>
    </source>
</evidence>
<dbReference type="EMBL" id="JAUSVP010000013">
    <property type="protein sequence ID" value="MDQ0449245.1"/>
    <property type="molecule type" value="Genomic_DNA"/>
</dbReference>
<comment type="caution">
    <text evidence="1">The sequence shown here is derived from an EMBL/GenBank/DDBJ whole genome shotgun (WGS) entry which is preliminary data.</text>
</comment>
<sequence length="180" mass="18720">MGVVPLLAVATVGPVMAEDGMAPASSPAQPEIRRFGDWEVICEGRAPASLPADGKAAPRACKAMQRQVAKETGQTVFLVTVLPAGHPNRFAVIVSTPLGGYLAPGMVLSVDRGRPFKVLFETCNASGCHGGFDLSGRIARELRQGRGLSVRLWTGKGQAADVAVPLAGFNTALASLGEVR</sequence>
<keyword evidence="2" id="KW-1185">Reference proteome</keyword>
<protein>
    <submittedName>
        <fullName evidence="1">Invasion protein IalB</fullName>
    </submittedName>
</protein>
<gene>
    <name evidence="1" type="ORF">QO012_003762</name>
</gene>
<dbReference type="InterPro" id="IPR038696">
    <property type="entry name" value="IalB_sf"/>
</dbReference>
<dbReference type="InterPro" id="IPR010642">
    <property type="entry name" value="Invasion_prot_B"/>
</dbReference>
<dbReference type="Gene3D" id="2.60.40.1880">
    <property type="entry name" value="Invasion associated locus B (IalB) protein"/>
    <property type="match status" value="1"/>
</dbReference>
<dbReference type="Pfam" id="PF06776">
    <property type="entry name" value="IalB"/>
    <property type="match status" value="1"/>
</dbReference>
<dbReference type="Proteomes" id="UP001231124">
    <property type="component" value="Unassembled WGS sequence"/>
</dbReference>